<reference evidence="2" key="1">
    <citation type="submission" date="2020-01" db="EMBL/GenBank/DDBJ databases">
        <authorList>
            <consortium name="DOE Joint Genome Institute"/>
            <person name="Haridas S."/>
            <person name="Albert R."/>
            <person name="Binder M."/>
            <person name="Bloem J."/>
            <person name="Labutti K."/>
            <person name="Salamov A."/>
            <person name="Andreopoulos B."/>
            <person name="Baker S.E."/>
            <person name="Barry K."/>
            <person name="Bills G."/>
            <person name="Bluhm B.H."/>
            <person name="Cannon C."/>
            <person name="Castanera R."/>
            <person name="Culley D.E."/>
            <person name="Daum C."/>
            <person name="Ezra D."/>
            <person name="Gonzalez J.B."/>
            <person name="Henrissat B."/>
            <person name="Kuo A."/>
            <person name="Liang C."/>
            <person name="Lipzen A."/>
            <person name="Lutzoni F."/>
            <person name="Magnuson J."/>
            <person name="Mondo S."/>
            <person name="Nolan M."/>
            <person name="Ohm R."/>
            <person name="Pangilinan J."/>
            <person name="Park H.-J."/>
            <person name="Ramirez L."/>
            <person name="Alfaro M."/>
            <person name="Sun H."/>
            <person name="Tritt A."/>
            <person name="Yoshinaga Y."/>
            <person name="Zwiers L.-H."/>
            <person name="Turgeon B.G."/>
            <person name="Goodwin S.B."/>
            <person name="Spatafora J.W."/>
            <person name="Crous P.W."/>
            <person name="Grigoriev I.V."/>
        </authorList>
    </citation>
    <scope>NUCLEOTIDE SEQUENCE</scope>
    <source>
        <strain evidence="2">CBS 394.84</strain>
    </source>
</reference>
<gene>
    <name evidence="2" type="ORF">K460DRAFT_371690</name>
</gene>
<dbReference type="Proteomes" id="UP000800039">
    <property type="component" value="Unassembled WGS sequence"/>
</dbReference>
<feature type="region of interest" description="Disordered" evidence="1">
    <location>
        <begin position="69"/>
        <end position="93"/>
    </location>
</feature>
<proteinExistence type="predicted"/>
<keyword evidence="3" id="KW-1185">Reference proteome</keyword>
<evidence type="ECO:0000313" key="3">
    <source>
        <dbReference type="Proteomes" id="UP000800039"/>
    </source>
</evidence>
<accession>A0A9P4L341</accession>
<dbReference type="GeneID" id="63851648"/>
<dbReference type="RefSeq" id="XP_040783064.1">
    <property type="nucleotide sequence ID" value="XM_040934397.1"/>
</dbReference>
<sequence length="93" mass="9988">MVEAPLLLLTSQGGLNTATVRAHGHKLLALDPERPLLLIVQPMARTVARVSQGHGRKLGARANAIHDASSLSLPRDAKPLLTGKPHRSQNLYC</sequence>
<evidence type="ECO:0000256" key="1">
    <source>
        <dbReference type="SAM" id="MobiDB-lite"/>
    </source>
</evidence>
<comment type="caution">
    <text evidence="2">The sequence shown here is derived from an EMBL/GenBank/DDBJ whole genome shotgun (WGS) entry which is preliminary data.</text>
</comment>
<organism evidence="2 3">
    <name type="scientific">Cucurbitaria berberidis CBS 394.84</name>
    <dbReference type="NCBI Taxonomy" id="1168544"/>
    <lineage>
        <taxon>Eukaryota</taxon>
        <taxon>Fungi</taxon>
        <taxon>Dikarya</taxon>
        <taxon>Ascomycota</taxon>
        <taxon>Pezizomycotina</taxon>
        <taxon>Dothideomycetes</taxon>
        <taxon>Pleosporomycetidae</taxon>
        <taxon>Pleosporales</taxon>
        <taxon>Pleosporineae</taxon>
        <taxon>Cucurbitariaceae</taxon>
        <taxon>Cucurbitaria</taxon>
    </lineage>
</organism>
<name>A0A9P4L341_9PLEO</name>
<dbReference type="AlphaFoldDB" id="A0A9P4L341"/>
<dbReference type="EMBL" id="ML976620">
    <property type="protein sequence ID" value="KAF1840501.1"/>
    <property type="molecule type" value="Genomic_DNA"/>
</dbReference>
<protein>
    <submittedName>
        <fullName evidence="2">Uncharacterized protein</fullName>
    </submittedName>
</protein>
<evidence type="ECO:0000313" key="2">
    <source>
        <dbReference type="EMBL" id="KAF1840501.1"/>
    </source>
</evidence>